<name>A0ABX5MCF9_9BURK</name>
<gene>
    <name evidence="2" type="ORF">C7400_13945</name>
</gene>
<dbReference type="Proteomes" id="UP000247515">
    <property type="component" value="Unassembled WGS sequence"/>
</dbReference>
<feature type="compositionally biased region" description="Basic and acidic residues" evidence="1">
    <location>
        <begin position="20"/>
        <end position="30"/>
    </location>
</feature>
<reference evidence="2 3" key="1">
    <citation type="submission" date="2018-05" db="EMBL/GenBank/DDBJ databases">
        <title>Genomic Encyclopedia of Type Strains, Phase IV (KMG-V): Genome sequencing to study the core and pangenomes of soil and plant-associated prokaryotes.</title>
        <authorList>
            <person name="Whitman W."/>
        </authorList>
    </citation>
    <scope>NUCLEOTIDE SEQUENCE [LARGE SCALE GENOMIC DNA]</scope>
    <source>
        <strain evidence="2 3">SIr-6563</strain>
    </source>
</reference>
<evidence type="ECO:0000313" key="2">
    <source>
        <dbReference type="EMBL" id="PXX05882.1"/>
    </source>
</evidence>
<keyword evidence="3" id="KW-1185">Reference proteome</keyword>
<protein>
    <submittedName>
        <fullName evidence="2">Uncharacterized protein</fullName>
    </submittedName>
</protein>
<organism evidence="2 3">
    <name type="scientific">Paraburkholderia tropica</name>
    <dbReference type="NCBI Taxonomy" id="92647"/>
    <lineage>
        <taxon>Bacteria</taxon>
        <taxon>Pseudomonadati</taxon>
        <taxon>Pseudomonadota</taxon>
        <taxon>Betaproteobacteria</taxon>
        <taxon>Burkholderiales</taxon>
        <taxon>Burkholderiaceae</taxon>
        <taxon>Paraburkholderia</taxon>
    </lineage>
</organism>
<sequence length="39" mass="4312">MIDAGEEVVVDAESMVHLVEIDHAKSRDSNEDNDADEEP</sequence>
<proteinExistence type="predicted"/>
<feature type="region of interest" description="Disordered" evidence="1">
    <location>
        <begin position="20"/>
        <end position="39"/>
    </location>
</feature>
<evidence type="ECO:0000313" key="3">
    <source>
        <dbReference type="Proteomes" id="UP000247515"/>
    </source>
</evidence>
<evidence type="ECO:0000256" key="1">
    <source>
        <dbReference type="SAM" id="MobiDB-lite"/>
    </source>
</evidence>
<accession>A0ABX5MCF9</accession>
<comment type="caution">
    <text evidence="2">The sequence shown here is derived from an EMBL/GenBank/DDBJ whole genome shotgun (WGS) entry which is preliminary data.</text>
</comment>
<dbReference type="EMBL" id="QJJV01000039">
    <property type="protein sequence ID" value="PXX05882.1"/>
    <property type="molecule type" value="Genomic_DNA"/>
</dbReference>